<proteinExistence type="predicted"/>
<dbReference type="PANTHER" id="PTHR31798:SF2">
    <property type="entry name" value="HYDROXYPROLINE-RICH GLYCOPROTEIN FAMILY PROTEIN"/>
    <property type="match status" value="1"/>
</dbReference>
<name>A0AAE1W9Z1_9LAMI</name>
<protein>
    <recommendedName>
        <fullName evidence="4">Hydroxyproline-rich glycoprotein family protein</fullName>
    </recommendedName>
</protein>
<evidence type="ECO:0000256" key="1">
    <source>
        <dbReference type="SAM" id="MobiDB-lite"/>
    </source>
</evidence>
<dbReference type="AlphaFoldDB" id="A0AAE1W9Z1"/>
<feature type="region of interest" description="Disordered" evidence="1">
    <location>
        <begin position="169"/>
        <end position="188"/>
    </location>
</feature>
<keyword evidence="3" id="KW-1185">Reference proteome</keyword>
<reference evidence="2" key="1">
    <citation type="submission" date="2020-06" db="EMBL/GenBank/DDBJ databases">
        <authorList>
            <person name="Li T."/>
            <person name="Hu X."/>
            <person name="Zhang T."/>
            <person name="Song X."/>
            <person name="Zhang H."/>
            <person name="Dai N."/>
            <person name="Sheng W."/>
            <person name="Hou X."/>
            <person name="Wei L."/>
        </authorList>
    </citation>
    <scope>NUCLEOTIDE SEQUENCE</scope>
    <source>
        <strain evidence="2">K16</strain>
        <tissue evidence="2">Leaf</tissue>
    </source>
</reference>
<reference evidence="2" key="2">
    <citation type="journal article" date="2024" name="Plant">
        <title>Genomic evolution and insights into agronomic trait innovations of Sesamum species.</title>
        <authorList>
            <person name="Miao H."/>
            <person name="Wang L."/>
            <person name="Qu L."/>
            <person name="Liu H."/>
            <person name="Sun Y."/>
            <person name="Le M."/>
            <person name="Wang Q."/>
            <person name="Wei S."/>
            <person name="Zheng Y."/>
            <person name="Lin W."/>
            <person name="Duan Y."/>
            <person name="Cao H."/>
            <person name="Xiong S."/>
            <person name="Wang X."/>
            <person name="Wei L."/>
            <person name="Li C."/>
            <person name="Ma Q."/>
            <person name="Ju M."/>
            <person name="Zhao R."/>
            <person name="Li G."/>
            <person name="Mu C."/>
            <person name="Tian Q."/>
            <person name="Mei H."/>
            <person name="Zhang T."/>
            <person name="Gao T."/>
            <person name="Zhang H."/>
        </authorList>
    </citation>
    <scope>NUCLEOTIDE SEQUENCE</scope>
    <source>
        <strain evidence="2">K16</strain>
    </source>
</reference>
<dbReference type="PANTHER" id="PTHR31798">
    <property type="entry name" value="HYDROXYPROLINE-RICH GLYCOPROTEIN-LIKE"/>
    <property type="match status" value="1"/>
</dbReference>
<evidence type="ECO:0000313" key="3">
    <source>
        <dbReference type="Proteomes" id="UP001289374"/>
    </source>
</evidence>
<evidence type="ECO:0008006" key="4">
    <source>
        <dbReference type="Google" id="ProtNLM"/>
    </source>
</evidence>
<comment type="caution">
    <text evidence="2">The sequence shown here is derived from an EMBL/GenBank/DDBJ whole genome shotgun (WGS) entry which is preliminary data.</text>
</comment>
<dbReference type="Proteomes" id="UP001289374">
    <property type="component" value="Unassembled WGS sequence"/>
</dbReference>
<dbReference type="EMBL" id="JACGWL010000013">
    <property type="protein sequence ID" value="KAK4389266.1"/>
    <property type="molecule type" value="Genomic_DNA"/>
</dbReference>
<dbReference type="InterPro" id="IPR040420">
    <property type="entry name" value="At1g76660-like"/>
</dbReference>
<sequence>MRSGGINGTDALETINAAAAAIASVDIRVRRASVQDNLVIKSDLDYRKSWGSCWSLYWCFGSYKNKKRIGRAVIVPETSASLMDVPTAEHPPRPPPLELPFVVPPSSPASFLPSEPPSSAQSPTGLFSLTSVSANMCSPGGPPSIFAIGPYAHETQLVSPPVFSTFATEPSTAPYTPPPESVHLTTPSSPEVPFARLLEPTVQNGEACQRYRFSQYEFQSYQLQPGSPVSHLISPSSGTSSPLPELEFGTGIPFLLGFRTGNPPKLLNLDKIVRREWESREVSGEVTSDATEPTSSNCCHLNRQHSDVAPLPEIPTVLQNNETAMGHRVSFEITVEEVVRCVEKKPPILHKAVPVEHTAEERPMRTESLMGETSNHASETALPDCENRQRHQKNQKINLGSSREFNFNSINGGNSDEPSIGPNWWVKETVLIDDGGPRKNWSFFPMMQTARTVSMTILDDNFGSRALPFRDKLSREL</sequence>
<feature type="region of interest" description="Disordered" evidence="1">
    <location>
        <begin position="358"/>
        <end position="388"/>
    </location>
</feature>
<accession>A0AAE1W9Z1</accession>
<gene>
    <name evidence="2" type="ORF">Sango_2263600</name>
</gene>
<organism evidence="2 3">
    <name type="scientific">Sesamum angolense</name>
    <dbReference type="NCBI Taxonomy" id="2727404"/>
    <lineage>
        <taxon>Eukaryota</taxon>
        <taxon>Viridiplantae</taxon>
        <taxon>Streptophyta</taxon>
        <taxon>Embryophyta</taxon>
        <taxon>Tracheophyta</taxon>
        <taxon>Spermatophyta</taxon>
        <taxon>Magnoliopsida</taxon>
        <taxon>eudicotyledons</taxon>
        <taxon>Gunneridae</taxon>
        <taxon>Pentapetalae</taxon>
        <taxon>asterids</taxon>
        <taxon>lamiids</taxon>
        <taxon>Lamiales</taxon>
        <taxon>Pedaliaceae</taxon>
        <taxon>Sesamum</taxon>
    </lineage>
</organism>
<evidence type="ECO:0000313" key="2">
    <source>
        <dbReference type="EMBL" id="KAK4389266.1"/>
    </source>
</evidence>